<accession>A0A9W8PR63</accession>
<sequence>MSSNMSPNTPAKKQYEFPPQQDHIIQPSEDDVAISMLGNRVYVSAPERKQFQHVWLWESDYTDDTTTSFKPGTQGPGVSTQSPLPAHTELQPHDMATEMLEIGLVFASDPSRFHDEVKGQTSRSKSRQIARDKRGIMTRDHRWFRAYIKVTDYIQSQAKVSVGCLLFDGHLRHITTEIGHVFFYKEFYPGASIENVKEKSAYMRQAIKFYSAKIKRPQPKPGAGETTSMASQALVPEVAVAGDPMDPVQMEDQLPPYDNNDSVSNFLAFDKNITLDDEDMANLIEIVQVNT</sequence>
<keyword evidence="3" id="KW-1185">Reference proteome</keyword>
<gene>
    <name evidence="2" type="ORF">NW766_005354</name>
</gene>
<proteinExistence type="predicted"/>
<reference evidence="2" key="1">
    <citation type="submission" date="2022-10" db="EMBL/GenBank/DDBJ databases">
        <title>Fusarium specimens isolated from Avocado Roots.</title>
        <authorList>
            <person name="Stajich J."/>
            <person name="Roper C."/>
            <person name="Heimlech-Rivalta G."/>
        </authorList>
    </citation>
    <scope>NUCLEOTIDE SEQUENCE</scope>
    <source>
        <strain evidence="2">CF00143</strain>
    </source>
</reference>
<dbReference type="Proteomes" id="UP001152130">
    <property type="component" value="Unassembled WGS sequence"/>
</dbReference>
<protein>
    <submittedName>
        <fullName evidence="2">Uncharacterized protein</fullName>
    </submittedName>
</protein>
<feature type="compositionally biased region" description="Polar residues" evidence="1">
    <location>
        <begin position="66"/>
        <end position="83"/>
    </location>
</feature>
<name>A0A9W8PR63_9HYPO</name>
<evidence type="ECO:0000313" key="3">
    <source>
        <dbReference type="Proteomes" id="UP001152130"/>
    </source>
</evidence>
<dbReference type="AlphaFoldDB" id="A0A9W8PR63"/>
<evidence type="ECO:0000313" key="2">
    <source>
        <dbReference type="EMBL" id="KAJ4015026.1"/>
    </source>
</evidence>
<comment type="caution">
    <text evidence="2">The sequence shown here is derived from an EMBL/GenBank/DDBJ whole genome shotgun (WGS) entry which is preliminary data.</text>
</comment>
<organism evidence="2 3">
    <name type="scientific">Fusarium irregulare</name>
    <dbReference type="NCBI Taxonomy" id="2494466"/>
    <lineage>
        <taxon>Eukaryota</taxon>
        <taxon>Fungi</taxon>
        <taxon>Dikarya</taxon>
        <taxon>Ascomycota</taxon>
        <taxon>Pezizomycotina</taxon>
        <taxon>Sordariomycetes</taxon>
        <taxon>Hypocreomycetidae</taxon>
        <taxon>Hypocreales</taxon>
        <taxon>Nectriaceae</taxon>
        <taxon>Fusarium</taxon>
        <taxon>Fusarium incarnatum-equiseti species complex</taxon>
    </lineage>
</organism>
<feature type="region of interest" description="Disordered" evidence="1">
    <location>
        <begin position="66"/>
        <end position="88"/>
    </location>
</feature>
<evidence type="ECO:0000256" key="1">
    <source>
        <dbReference type="SAM" id="MobiDB-lite"/>
    </source>
</evidence>
<dbReference type="EMBL" id="JAPDHF010000007">
    <property type="protein sequence ID" value="KAJ4015026.1"/>
    <property type="molecule type" value="Genomic_DNA"/>
</dbReference>